<evidence type="ECO:0000256" key="2">
    <source>
        <dbReference type="ARBA" id="ARBA00022827"/>
    </source>
</evidence>
<protein>
    <submittedName>
        <fullName evidence="5">FAD/NAD(P)-binding protein</fullName>
    </submittedName>
</protein>
<keyword evidence="6" id="KW-1185">Reference proteome</keyword>
<sequence>MPSYQPPPLRIAIIGGGPGGLGSAIALSSLPNVVVTLYERAKELREIGAGIRVGFNGWKVLELLGADEDVRGHVESSVLHRNGLSGEIVKESPLSKYPIRYHPQRVRRTRLQSALISKVPEGVIKLNKKLVGLEDLSENGVKLTFEDGSEVIADLVVGGDGIRSVVRQHVFPEHTIQFTGTTIFRVLVPVSSVSNISDMMPSTQWWHGPTGHFYCSLVDDPAETDEKNQLFEIAARKLIDPSTDLTKKFSWGVPATNARVEGFFTDYDPRVLEALSVVPEGHWKEFSAFAGPRLEKLTAWNEKIVLIGDASHPLSGAFGSGATFAMEDGWILARAIEYSRGVGGNLSRALEVFDSIRSPYYARMYTHLDEQKQKVQNSKATNQGQSFELTLRTRIAAFGGEEKLSWIYGNDIGEVWSDFLRTSEKSDA</sequence>
<dbReference type="Pfam" id="PF01494">
    <property type="entry name" value="FAD_binding_3"/>
    <property type="match status" value="1"/>
</dbReference>
<proteinExistence type="predicted"/>
<organism evidence="5 6">
    <name type="scientific">Glarea lozoyensis (strain ATCC 20868 / MF5171)</name>
    <dbReference type="NCBI Taxonomy" id="1116229"/>
    <lineage>
        <taxon>Eukaryota</taxon>
        <taxon>Fungi</taxon>
        <taxon>Dikarya</taxon>
        <taxon>Ascomycota</taxon>
        <taxon>Pezizomycotina</taxon>
        <taxon>Leotiomycetes</taxon>
        <taxon>Helotiales</taxon>
        <taxon>Helotiaceae</taxon>
        <taxon>Glarea</taxon>
    </lineage>
</organism>
<keyword evidence="3" id="KW-0560">Oxidoreductase</keyword>
<keyword evidence="2" id="KW-0274">FAD</keyword>
<dbReference type="OrthoDB" id="417877at2759"/>
<dbReference type="GO" id="GO:0071949">
    <property type="term" value="F:FAD binding"/>
    <property type="evidence" value="ECO:0007669"/>
    <property type="project" value="InterPro"/>
</dbReference>
<dbReference type="Gene3D" id="3.50.50.60">
    <property type="entry name" value="FAD/NAD(P)-binding domain"/>
    <property type="match status" value="1"/>
</dbReference>
<dbReference type="KEGG" id="glz:GLAREA_10470"/>
<dbReference type="GO" id="GO:0016491">
    <property type="term" value="F:oxidoreductase activity"/>
    <property type="evidence" value="ECO:0007669"/>
    <property type="project" value="UniProtKB-KW"/>
</dbReference>
<dbReference type="Proteomes" id="UP000016922">
    <property type="component" value="Unassembled WGS sequence"/>
</dbReference>
<dbReference type="SUPFAM" id="SSF54373">
    <property type="entry name" value="FAD-linked reductases, C-terminal domain"/>
    <property type="match status" value="1"/>
</dbReference>
<dbReference type="InterPro" id="IPR002938">
    <property type="entry name" value="FAD-bd"/>
</dbReference>
<dbReference type="InterPro" id="IPR036188">
    <property type="entry name" value="FAD/NAD-bd_sf"/>
</dbReference>
<evidence type="ECO:0000259" key="4">
    <source>
        <dbReference type="Pfam" id="PF01494"/>
    </source>
</evidence>
<dbReference type="HOGENOM" id="CLU_009665_6_4_1"/>
<dbReference type="EMBL" id="KE145355">
    <property type="protein sequence ID" value="EPE34775.1"/>
    <property type="molecule type" value="Genomic_DNA"/>
</dbReference>
<evidence type="ECO:0000256" key="3">
    <source>
        <dbReference type="ARBA" id="ARBA00023002"/>
    </source>
</evidence>
<feature type="domain" description="FAD-binding" evidence="4">
    <location>
        <begin position="11"/>
        <end position="336"/>
    </location>
</feature>
<keyword evidence="1" id="KW-0285">Flavoprotein</keyword>
<dbReference type="GeneID" id="19469516"/>
<evidence type="ECO:0000313" key="5">
    <source>
        <dbReference type="EMBL" id="EPE34775.1"/>
    </source>
</evidence>
<dbReference type="InterPro" id="IPR051104">
    <property type="entry name" value="FAD_monoxygenase"/>
</dbReference>
<gene>
    <name evidence="5" type="ORF">GLAREA_10470</name>
</gene>
<dbReference type="PRINTS" id="PR00420">
    <property type="entry name" value="RNGMNOXGNASE"/>
</dbReference>
<dbReference type="SUPFAM" id="SSF51905">
    <property type="entry name" value="FAD/NAD(P)-binding domain"/>
    <property type="match status" value="1"/>
</dbReference>
<name>S3DAR4_GLAL2</name>
<evidence type="ECO:0000256" key="1">
    <source>
        <dbReference type="ARBA" id="ARBA00022630"/>
    </source>
</evidence>
<dbReference type="PANTHER" id="PTHR46720">
    <property type="entry name" value="HYDROXYLASE, PUTATIVE (AFU_ORTHOLOGUE AFUA_3G01460)-RELATED"/>
    <property type="match status" value="1"/>
</dbReference>
<dbReference type="RefSeq" id="XP_008077762.1">
    <property type="nucleotide sequence ID" value="XM_008079571.1"/>
</dbReference>
<dbReference type="GO" id="GO:0044550">
    <property type="term" value="P:secondary metabolite biosynthetic process"/>
    <property type="evidence" value="ECO:0007669"/>
    <property type="project" value="TreeGrafter"/>
</dbReference>
<dbReference type="eggNOG" id="KOG2614">
    <property type="taxonomic scope" value="Eukaryota"/>
</dbReference>
<dbReference type="OMA" id="MYQHLDE"/>
<dbReference type="AlphaFoldDB" id="S3DAR4"/>
<reference evidence="5 6" key="1">
    <citation type="journal article" date="2013" name="BMC Genomics">
        <title>Genomics-driven discovery of the pneumocandin biosynthetic gene cluster in the fungus Glarea lozoyensis.</title>
        <authorList>
            <person name="Chen L."/>
            <person name="Yue Q."/>
            <person name="Zhang X."/>
            <person name="Xiang M."/>
            <person name="Wang C."/>
            <person name="Li S."/>
            <person name="Che Y."/>
            <person name="Ortiz-Lopez F.J."/>
            <person name="Bills G.F."/>
            <person name="Liu X."/>
            <person name="An Z."/>
        </authorList>
    </citation>
    <scope>NUCLEOTIDE SEQUENCE [LARGE SCALE GENOMIC DNA]</scope>
    <source>
        <strain evidence="6">ATCC 20868 / MF5171</strain>
    </source>
</reference>
<dbReference type="PANTHER" id="PTHR46720:SF3">
    <property type="entry name" value="FAD-BINDING DOMAIN-CONTAINING PROTEIN-RELATED"/>
    <property type="match status" value="1"/>
</dbReference>
<accession>S3DAR4</accession>
<evidence type="ECO:0000313" key="6">
    <source>
        <dbReference type="Proteomes" id="UP000016922"/>
    </source>
</evidence>